<reference evidence="2 3" key="1">
    <citation type="submission" date="2019-06" db="EMBL/GenBank/DDBJ databases">
        <title>Pac Bio to generate improved reference genome sequences for organisms with transposon mutant libraries (support for FEBA project).</title>
        <authorList>
            <person name="Blow M."/>
        </authorList>
    </citation>
    <scope>NUCLEOTIDE SEQUENCE [LARGE SCALE GENOMIC DNA]</scope>
    <source>
        <strain evidence="2 3">USDA 1844</strain>
    </source>
</reference>
<protein>
    <submittedName>
        <fullName evidence="2">Uncharacterized protein</fullName>
    </submittedName>
</protein>
<accession>A0A559SUR4</accession>
<feature type="signal peptide" evidence="1">
    <location>
        <begin position="1"/>
        <end position="22"/>
    </location>
</feature>
<evidence type="ECO:0000313" key="3">
    <source>
        <dbReference type="Proteomes" id="UP000319824"/>
    </source>
</evidence>
<sequence length="80" mass="8007">MGKYLGLASIVAAVRAVSPVMAAERYNLRAPGGLAAAVSNEVGVWKTGNGAQRARSSLAAGNAAFGGCRGCVKTELLSAN</sequence>
<organism evidence="2 3">
    <name type="scientific">Rhizobium mongolense USDA 1844</name>
    <dbReference type="NCBI Taxonomy" id="1079460"/>
    <lineage>
        <taxon>Bacteria</taxon>
        <taxon>Pseudomonadati</taxon>
        <taxon>Pseudomonadota</taxon>
        <taxon>Alphaproteobacteria</taxon>
        <taxon>Hyphomicrobiales</taxon>
        <taxon>Rhizobiaceae</taxon>
        <taxon>Rhizobium/Agrobacterium group</taxon>
        <taxon>Rhizobium</taxon>
    </lineage>
</organism>
<gene>
    <name evidence="2" type="ORF">BCL32_6446</name>
</gene>
<name>A0A559SUR4_9HYPH</name>
<dbReference type="Proteomes" id="UP000319824">
    <property type="component" value="Unassembled WGS sequence"/>
</dbReference>
<evidence type="ECO:0000256" key="1">
    <source>
        <dbReference type="SAM" id="SignalP"/>
    </source>
</evidence>
<feature type="chain" id="PRO_5021848161" evidence="1">
    <location>
        <begin position="23"/>
        <end position="80"/>
    </location>
</feature>
<dbReference type="AlphaFoldDB" id="A0A559SUR4"/>
<dbReference type="EMBL" id="VISO01000003">
    <property type="protein sequence ID" value="TVZ66097.1"/>
    <property type="molecule type" value="Genomic_DNA"/>
</dbReference>
<keyword evidence="1" id="KW-0732">Signal</keyword>
<proteinExistence type="predicted"/>
<comment type="caution">
    <text evidence="2">The sequence shown here is derived from an EMBL/GenBank/DDBJ whole genome shotgun (WGS) entry which is preliminary data.</text>
</comment>
<evidence type="ECO:0000313" key="2">
    <source>
        <dbReference type="EMBL" id="TVZ66097.1"/>
    </source>
</evidence>